<dbReference type="PANTHER" id="PTHR43581:SF2">
    <property type="entry name" value="EXCINUCLEASE ATPASE SUBUNIT"/>
    <property type="match status" value="1"/>
</dbReference>
<dbReference type="Pfam" id="PF13304">
    <property type="entry name" value="AAA_21"/>
    <property type="match status" value="1"/>
</dbReference>
<dbReference type="InterPro" id="IPR027417">
    <property type="entry name" value="P-loop_NTPase"/>
</dbReference>
<dbReference type="RefSeq" id="WP_210226108.1">
    <property type="nucleotide sequence ID" value="NZ_CP072800.1"/>
</dbReference>
<organism evidence="2 3">
    <name type="scientific">Candidatus Thiothrix anitrata</name>
    <dbReference type="NCBI Taxonomy" id="2823902"/>
    <lineage>
        <taxon>Bacteria</taxon>
        <taxon>Pseudomonadati</taxon>
        <taxon>Pseudomonadota</taxon>
        <taxon>Gammaproteobacteria</taxon>
        <taxon>Thiotrichales</taxon>
        <taxon>Thiotrichaceae</taxon>
        <taxon>Thiothrix</taxon>
    </lineage>
</organism>
<proteinExistence type="predicted"/>
<dbReference type="SUPFAM" id="SSF52540">
    <property type="entry name" value="P-loop containing nucleoside triphosphate hydrolases"/>
    <property type="match status" value="1"/>
</dbReference>
<evidence type="ECO:0000259" key="1">
    <source>
        <dbReference type="Pfam" id="PF13304"/>
    </source>
</evidence>
<dbReference type="InterPro" id="IPR051396">
    <property type="entry name" value="Bact_Antivir_Def_Nuclease"/>
</dbReference>
<dbReference type="EMBL" id="CP072800">
    <property type="protein sequence ID" value="QTR49255.1"/>
    <property type="molecule type" value="Genomic_DNA"/>
</dbReference>
<reference evidence="2 3" key="1">
    <citation type="submission" date="2021-04" db="EMBL/GenBank/DDBJ databases">
        <title>Genomics, taxonomy and metabolism of representatives of sulfur bacteria of the genus Thiothrix: Thiothrix fructosivorans QT, Thiothrix unzii A1T and three new species, Thiothrix subterranea sp. nov., Thiothrix litoralis sp. nov. and 'Candidatus Thiothrix anitrata' sp. nov.</title>
        <authorList>
            <person name="Ravin N.V."/>
            <person name="Smolyakov D."/>
            <person name="Rudenko T.S."/>
            <person name="Mardanov A.V."/>
            <person name="Beletsky A.V."/>
            <person name="Markov N.D."/>
            <person name="Fomenkov A.I."/>
            <person name="Roberts R.J."/>
            <person name="Karnachuk O.V."/>
            <person name="Novikov A."/>
            <person name="Grabovich M.Y."/>
        </authorList>
    </citation>
    <scope>NUCLEOTIDE SEQUENCE [LARGE SCALE GENOMIC DNA]</scope>
    <source>
        <strain evidence="2 3">A52</strain>
    </source>
</reference>
<dbReference type="Gene3D" id="3.40.50.300">
    <property type="entry name" value="P-loop containing nucleotide triphosphate hydrolases"/>
    <property type="match status" value="1"/>
</dbReference>
<feature type="domain" description="ATPase AAA-type core" evidence="1">
    <location>
        <begin position="191"/>
        <end position="295"/>
    </location>
</feature>
<dbReference type="Proteomes" id="UP000672027">
    <property type="component" value="Chromosome"/>
</dbReference>
<dbReference type="InterPro" id="IPR003959">
    <property type="entry name" value="ATPase_AAA_core"/>
</dbReference>
<dbReference type="PANTHER" id="PTHR43581">
    <property type="entry name" value="ATP/GTP PHOSPHATASE"/>
    <property type="match status" value="1"/>
</dbReference>
<protein>
    <submittedName>
        <fullName evidence="2">AAA family ATPase</fullName>
    </submittedName>
</protein>
<keyword evidence="3" id="KW-1185">Reference proteome</keyword>
<name>A0ABX7X042_9GAMM</name>
<accession>A0ABX7X042</accession>
<dbReference type="CDD" id="cd00267">
    <property type="entry name" value="ABC_ATPase"/>
    <property type="match status" value="1"/>
</dbReference>
<gene>
    <name evidence="2" type="ORF">J8380_13440</name>
</gene>
<evidence type="ECO:0000313" key="3">
    <source>
        <dbReference type="Proteomes" id="UP000672027"/>
    </source>
</evidence>
<sequence>MYIEKIEIKKFRVLENMEGNNALCFQPPGGVTADPETGNVINVIAGVNGCGKTSVLELVFDLQQRFFDFKDSKVEFQYARKDVNLAIEKIPATEDFLFLTEQCKFYFKYPELTSIGESIEDQTSPQYVNIIYFDFDGFSRKNQKRQRPFDNSIERMYKDIEDIVTNYLLSLERTIEEANPALRSKKALEKFNNIFNGVDFYTKLQVVSYENGRMKPEFVNANGEKVNLSDLSDGEQRLYMSAMNLMGNFFQNCIILMDEPEISLHPAWQQKIMQIFSGIGKNNQFIVATHSPQIIASVPYKNRILLRKENGKIQPVHMNQPPSGVDVNSILSEIMGADPRPPELLKLYAQYRKFVEESKENTPEALAVKAQLSEESDHSQFMQEMNFLIELRDA</sequence>
<evidence type="ECO:0000313" key="2">
    <source>
        <dbReference type="EMBL" id="QTR49255.1"/>
    </source>
</evidence>